<dbReference type="PANTHER" id="PTHR23257:SF706">
    <property type="entry name" value="PROTO-ONCOGENE SERINE_THREONINE-PROTEIN KINASE MOS"/>
    <property type="match status" value="1"/>
</dbReference>
<evidence type="ECO:0000256" key="1">
    <source>
        <dbReference type="SAM" id="MobiDB-lite"/>
    </source>
</evidence>
<evidence type="ECO:0000313" key="4">
    <source>
        <dbReference type="EMBL" id="KAK3360525.1"/>
    </source>
</evidence>
<reference evidence="4" key="2">
    <citation type="submission" date="2023-06" db="EMBL/GenBank/DDBJ databases">
        <authorList>
            <consortium name="Lawrence Berkeley National Laboratory"/>
            <person name="Haridas S."/>
            <person name="Hensen N."/>
            <person name="Bonometti L."/>
            <person name="Westerberg I."/>
            <person name="Brannstrom I.O."/>
            <person name="Guillou S."/>
            <person name="Cros-Aarteil S."/>
            <person name="Calhoun S."/>
            <person name="Kuo A."/>
            <person name="Mondo S."/>
            <person name="Pangilinan J."/>
            <person name="Riley R."/>
            <person name="Labutti K."/>
            <person name="Andreopoulos B."/>
            <person name="Lipzen A."/>
            <person name="Chen C."/>
            <person name="Yanf M."/>
            <person name="Daum C."/>
            <person name="Ng V."/>
            <person name="Clum A."/>
            <person name="Steindorff A."/>
            <person name="Ohm R."/>
            <person name="Martin F."/>
            <person name="Silar P."/>
            <person name="Natvig D."/>
            <person name="Lalanne C."/>
            <person name="Gautier V."/>
            <person name="Ament-Velasquez S.L."/>
            <person name="Kruys A."/>
            <person name="Hutchinson M.I."/>
            <person name="Powell A.J."/>
            <person name="Barry K."/>
            <person name="Miller A.N."/>
            <person name="Grigoriev I.V."/>
            <person name="Debuchy R."/>
            <person name="Gladieux P."/>
            <person name="Thoren M.H."/>
            <person name="Johannesson H."/>
        </authorList>
    </citation>
    <scope>NUCLEOTIDE SEQUENCE</scope>
    <source>
        <strain evidence="4">CBS 955.72</strain>
    </source>
</reference>
<accession>A0AAJ0HSA8</accession>
<protein>
    <recommendedName>
        <fullName evidence="3">Protein kinase domain-containing protein</fullName>
    </recommendedName>
</protein>
<dbReference type="Pfam" id="PF00069">
    <property type="entry name" value="Pkinase"/>
    <property type="match status" value="1"/>
</dbReference>
<dbReference type="Gene3D" id="1.10.510.10">
    <property type="entry name" value="Transferase(Phosphotransferase) domain 1"/>
    <property type="match status" value="1"/>
</dbReference>
<dbReference type="InterPro" id="IPR011009">
    <property type="entry name" value="Kinase-like_dom_sf"/>
</dbReference>
<reference evidence="4" key="1">
    <citation type="journal article" date="2023" name="Mol. Phylogenet. Evol.">
        <title>Genome-scale phylogeny and comparative genomics of the fungal order Sordariales.</title>
        <authorList>
            <person name="Hensen N."/>
            <person name="Bonometti L."/>
            <person name="Westerberg I."/>
            <person name="Brannstrom I.O."/>
            <person name="Guillou S."/>
            <person name="Cros-Aarteil S."/>
            <person name="Calhoun S."/>
            <person name="Haridas S."/>
            <person name="Kuo A."/>
            <person name="Mondo S."/>
            <person name="Pangilinan J."/>
            <person name="Riley R."/>
            <person name="LaButti K."/>
            <person name="Andreopoulos B."/>
            <person name="Lipzen A."/>
            <person name="Chen C."/>
            <person name="Yan M."/>
            <person name="Daum C."/>
            <person name="Ng V."/>
            <person name="Clum A."/>
            <person name="Steindorff A."/>
            <person name="Ohm R.A."/>
            <person name="Martin F."/>
            <person name="Silar P."/>
            <person name="Natvig D.O."/>
            <person name="Lalanne C."/>
            <person name="Gautier V."/>
            <person name="Ament-Velasquez S.L."/>
            <person name="Kruys A."/>
            <person name="Hutchinson M.I."/>
            <person name="Powell A.J."/>
            <person name="Barry K."/>
            <person name="Miller A.N."/>
            <person name="Grigoriev I.V."/>
            <person name="Debuchy R."/>
            <person name="Gladieux P."/>
            <person name="Hiltunen Thoren M."/>
            <person name="Johannesson H."/>
        </authorList>
    </citation>
    <scope>NUCLEOTIDE SEQUENCE</scope>
    <source>
        <strain evidence="4">CBS 955.72</strain>
    </source>
</reference>
<dbReference type="AlphaFoldDB" id="A0AAJ0HSA8"/>
<feature type="transmembrane region" description="Helical" evidence="2">
    <location>
        <begin position="971"/>
        <end position="991"/>
    </location>
</feature>
<evidence type="ECO:0000256" key="2">
    <source>
        <dbReference type="SAM" id="Phobius"/>
    </source>
</evidence>
<dbReference type="InterPro" id="IPR008271">
    <property type="entry name" value="Ser/Thr_kinase_AS"/>
</dbReference>
<name>A0AAJ0HSA8_9PEZI</name>
<dbReference type="InterPro" id="IPR050167">
    <property type="entry name" value="Ser_Thr_protein_kinase"/>
</dbReference>
<dbReference type="GO" id="GO:0004672">
    <property type="term" value="F:protein kinase activity"/>
    <property type="evidence" value="ECO:0007669"/>
    <property type="project" value="InterPro"/>
</dbReference>
<keyword evidence="5" id="KW-1185">Reference proteome</keyword>
<proteinExistence type="predicted"/>
<gene>
    <name evidence="4" type="ORF">B0T25DRAFT_473818</name>
</gene>
<dbReference type="PANTHER" id="PTHR23257">
    <property type="entry name" value="SERINE-THREONINE PROTEIN KINASE"/>
    <property type="match status" value="1"/>
</dbReference>
<dbReference type="GO" id="GO:0005524">
    <property type="term" value="F:ATP binding"/>
    <property type="evidence" value="ECO:0007669"/>
    <property type="project" value="InterPro"/>
</dbReference>
<evidence type="ECO:0000259" key="3">
    <source>
        <dbReference type="PROSITE" id="PS50011"/>
    </source>
</evidence>
<dbReference type="SUPFAM" id="SSF56112">
    <property type="entry name" value="Protein kinase-like (PK-like)"/>
    <property type="match status" value="1"/>
</dbReference>
<feature type="domain" description="Protein kinase" evidence="3">
    <location>
        <begin position="85"/>
        <end position="426"/>
    </location>
</feature>
<dbReference type="SMART" id="SM00220">
    <property type="entry name" value="S_TKc"/>
    <property type="match status" value="1"/>
</dbReference>
<dbReference type="PROSITE" id="PS50011">
    <property type="entry name" value="PROTEIN_KINASE_DOM"/>
    <property type="match status" value="1"/>
</dbReference>
<organism evidence="4 5">
    <name type="scientific">Lasiosphaeria hispida</name>
    <dbReference type="NCBI Taxonomy" id="260671"/>
    <lineage>
        <taxon>Eukaryota</taxon>
        <taxon>Fungi</taxon>
        <taxon>Dikarya</taxon>
        <taxon>Ascomycota</taxon>
        <taxon>Pezizomycotina</taxon>
        <taxon>Sordariomycetes</taxon>
        <taxon>Sordariomycetidae</taxon>
        <taxon>Sordariales</taxon>
        <taxon>Lasiosphaeriaceae</taxon>
        <taxon>Lasiosphaeria</taxon>
    </lineage>
</organism>
<keyword evidence="2" id="KW-1133">Transmembrane helix</keyword>
<feature type="transmembrane region" description="Helical" evidence="2">
    <location>
        <begin position="932"/>
        <end position="951"/>
    </location>
</feature>
<comment type="caution">
    <text evidence="4">The sequence shown here is derived from an EMBL/GenBank/DDBJ whole genome shotgun (WGS) entry which is preliminary data.</text>
</comment>
<dbReference type="Proteomes" id="UP001275084">
    <property type="component" value="Unassembled WGS sequence"/>
</dbReference>
<feature type="region of interest" description="Disordered" evidence="1">
    <location>
        <begin position="484"/>
        <end position="520"/>
    </location>
</feature>
<keyword evidence="2" id="KW-0812">Transmembrane</keyword>
<dbReference type="PROSITE" id="PS00108">
    <property type="entry name" value="PROTEIN_KINASE_ST"/>
    <property type="match status" value="1"/>
</dbReference>
<dbReference type="GO" id="GO:0007165">
    <property type="term" value="P:signal transduction"/>
    <property type="evidence" value="ECO:0007669"/>
    <property type="project" value="TreeGrafter"/>
</dbReference>
<feature type="compositionally biased region" description="Low complexity" evidence="1">
    <location>
        <begin position="489"/>
        <end position="498"/>
    </location>
</feature>
<sequence length="1024" mass="113234">MSGSAQPFSYLKSDDEAWARLQSSRLPKKSRTRHVVPEGHAVSIRDMRQEKGVPHDKALDRLARILELNRVPGPQLFRLESEFCHPLGRAGGQGAVYGIDELARRKYKRAGKSVLGQWPVDVIAIKRYQRATSTNLGNGTTEEQLSNRFRDAACEVRALSPRLFRNHPNIVQLRGWGLCLDTLENPASKCCASLQVPMLVLEKADMNLAEFLQEKGAAPRRKIPDVELGVAAYCMSRAAPSSVWSSLTSAFTKDPSETIRRLCIDVGHGLGAIHHHKFSHGDLKPENILVFRPGAARGNIQWVAKICDFGHASDEDGKPDCKDRRYSGTAHWRPAQDEIKEDLLPEQKRKCDIYVYGLVVWSAFFNNGEHCSPWEPKDLEAELKCLSESDLGRRVGELIKGTMREPETRKMDPWTSLYTESERSHFRRYPPLTERVSSPENVQEHLRAVALPSSQSGVFLVPMEAKQSYSNKWWQSRLSANGGARGADADVQAADSDVPSQGVDGDPSSSSMVSLESRDADDWPLSPNLFTSEKRKDDVKEVIVEMLRLVAQQTWGRKAALELYCYARYRSRMQLEWWSRGAPVTNVLERALDLRPAVDISTLAWLTMGEIGKSEAKSLAVEWAVWSSMLESGSIDESERLVRMLLLIQAGAPVERRISGHGTILMAYIQSCRGAIVPRVITQLRRILRATNGTSSDTIAISADTRYYITGAGTLQSIIATTLSQDMALEAGLAAPGRDAPTETTGLLAAQLPAGWKAHGKLVVYEDKFTRSFTLTKPQPPGSLSQRGEIKIGDLGPNGPRSFISLTSLLRRAVRTDGGNTLQSDFAARFPIFDEAWFSFEWQSSTSSADLLGSIVDPEPWELPSFTVRIPDLGVMDAISFRIRWLASGLWQLLQGLGALVLLLATVGLALAVIGLALFLLYAYIGPFLLKVLLYILSSTLLQVLALKLIVWGPFCLNAWVMGSGYESAVVAIPFTLLWIPGGAIAVAFWIESFCADSPDGMTWDGLECKLCVINVVGCLPKRT</sequence>
<feature type="transmembrane region" description="Helical" evidence="2">
    <location>
        <begin position="897"/>
        <end position="925"/>
    </location>
</feature>
<dbReference type="InterPro" id="IPR000719">
    <property type="entry name" value="Prot_kinase_dom"/>
</dbReference>
<dbReference type="EMBL" id="JAUIQD010000002">
    <property type="protein sequence ID" value="KAK3360525.1"/>
    <property type="molecule type" value="Genomic_DNA"/>
</dbReference>
<keyword evidence="2" id="KW-0472">Membrane</keyword>
<evidence type="ECO:0000313" key="5">
    <source>
        <dbReference type="Proteomes" id="UP001275084"/>
    </source>
</evidence>
<dbReference type="GO" id="GO:0005737">
    <property type="term" value="C:cytoplasm"/>
    <property type="evidence" value="ECO:0007669"/>
    <property type="project" value="TreeGrafter"/>
</dbReference>